<evidence type="ECO:0000313" key="3">
    <source>
        <dbReference type="EMBL" id="ESO85832.1"/>
    </source>
</evidence>
<dbReference type="PANTHER" id="PTHR11177">
    <property type="entry name" value="CHITINASE"/>
    <property type="match status" value="1"/>
</dbReference>
<dbReference type="GeneID" id="20240700"/>
<evidence type="ECO:0000259" key="2">
    <source>
        <dbReference type="PROSITE" id="PS51910"/>
    </source>
</evidence>
<dbReference type="GO" id="GO:0006032">
    <property type="term" value="P:chitin catabolic process"/>
    <property type="evidence" value="ECO:0007669"/>
    <property type="project" value="TreeGrafter"/>
</dbReference>
<organism evidence="3 4">
    <name type="scientific">Lottia gigantea</name>
    <name type="common">Giant owl limpet</name>
    <dbReference type="NCBI Taxonomy" id="225164"/>
    <lineage>
        <taxon>Eukaryota</taxon>
        <taxon>Metazoa</taxon>
        <taxon>Spiralia</taxon>
        <taxon>Lophotrochozoa</taxon>
        <taxon>Mollusca</taxon>
        <taxon>Gastropoda</taxon>
        <taxon>Patellogastropoda</taxon>
        <taxon>Lottioidea</taxon>
        <taxon>Lottiidae</taxon>
        <taxon>Lottia</taxon>
    </lineage>
</organism>
<reference evidence="3 4" key="1">
    <citation type="journal article" date="2013" name="Nature">
        <title>Insights into bilaterian evolution from three spiralian genomes.</title>
        <authorList>
            <person name="Simakov O."/>
            <person name="Marletaz F."/>
            <person name="Cho S.J."/>
            <person name="Edsinger-Gonzales E."/>
            <person name="Havlak P."/>
            <person name="Hellsten U."/>
            <person name="Kuo D.H."/>
            <person name="Larsson T."/>
            <person name="Lv J."/>
            <person name="Arendt D."/>
            <person name="Savage R."/>
            <person name="Osoegawa K."/>
            <person name="de Jong P."/>
            <person name="Grimwood J."/>
            <person name="Chapman J.A."/>
            <person name="Shapiro H."/>
            <person name="Aerts A."/>
            <person name="Otillar R.P."/>
            <person name="Terry A.Y."/>
            <person name="Boore J.L."/>
            <person name="Grigoriev I.V."/>
            <person name="Lindberg D.R."/>
            <person name="Seaver E.C."/>
            <person name="Weisblat D.A."/>
            <person name="Putnam N.H."/>
            <person name="Rokhsar D.S."/>
        </authorList>
    </citation>
    <scope>NUCLEOTIDE SEQUENCE [LARGE SCALE GENOMIC DNA]</scope>
</reference>
<accession>V3ZNF8</accession>
<proteinExistence type="predicted"/>
<dbReference type="GO" id="GO:0004568">
    <property type="term" value="F:chitinase activity"/>
    <property type="evidence" value="ECO:0007669"/>
    <property type="project" value="TreeGrafter"/>
</dbReference>
<dbReference type="Gene3D" id="3.10.50.10">
    <property type="match status" value="1"/>
</dbReference>
<dbReference type="OrthoDB" id="76388at2759"/>
<dbReference type="InterPro" id="IPR011583">
    <property type="entry name" value="Chitinase_II/V-like_cat"/>
</dbReference>
<evidence type="ECO:0000313" key="4">
    <source>
        <dbReference type="Proteomes" id="UP000030746"/>
    </source>
</evidence>
<protein>
    <recommendedName>
        <fullName evidence="2">GH18 domain-containing protein</fullName>
    </recommendedName>
</protein>
<dbReference type="InterPro" id="IPR029070">
    <property type="entry name" value="Chitinase_insertion_sf"/>
</dbReference>
<dbReference type="SUPFAM" id="SSF51445">
    <property type="entry name" value="(Trans)glycosidases"/>
    <property type="match status" value="1"/>
</dbReference>
<dbReference type="Pfam" id="PF00704">
    <property type="entry name" value="Glyco_hydro_18"/>
    <property type="match status" value="1"/>
</dbReference>
<feature type="signal peptide" evidence="1">
    <location>
        <begin position="1"/>
        <end position="21"/>
    </location>
</feature>
<dbReference type="FunFam" id="3.10.50.10:FF:000008">
    <property type="entry name" value="Chitinase 11"/>
    <property type="match status" value="1"/>
</dbReference>
<keyword evidence="4" id="KW-1185">Reference proteome</keyword>
<dbReference type="GO" id="GO:0008061">
    <property type="term" value="F:chitin binding"/>
    <property type="evidence" value="ECO:0007669"/>
    <property type="project" value="InterPro"/>
</dbReference>
<dbReference type="EMBL" id="KB203251">
    <property type="protein sequence ID" value="ESO85832.1"/>
    <property type="molecule type" value="Genomic_DNA"/>
</dbReference>
<dbReference type="GO" id="GO:0005576">
    <property type="term" value="C:extracellular region"/>
    <property type="evidence" value="ECO:0007669"/>
    <property type="project" value="TreeGrafter"/>
</dbReference>
<dbReference type="HOGENOM" id="CLU_002833_3_1_1"/>
<dbReference type="SUPFAM" id="SSF54556">
    <property type="entry name" value="Chitinase insertion domain"/>
    <property type="match status" value="1"/>
</dbReference>
<dbReference type="AlphaFoldDB" id="V3ZNF8"/>
<feature type="chain" id="PRO_5004716431" description="GH18 domain-containing protein" evidence="1">
    <location>
        <begin position="22"/>
        <end position="402"/>
    </location>
</feature>
<dbReference type="Gene3D" id="3.20.20.80">
    <property type="entry name" value="Glycosidases"/>
    <property type="match status" value="1"/>
</dbReference>
<evidence type="ECO:0000256" key="1">
    <source>
        <dbReference type="SAM" id="SignalP"/>
    </source>
</evidence>
<dbReference type="PANTHER" id="PTHR11177:SF317">
    <property type="entry name" value="CHITINASE 12-RELATED"/>
    <property type="match status" value="1"/>
</dbReference>
<feature type="domain" description="GH18" evidence="2">
    <location>
        <begin position="26"/>
        <end position="398"/>
    </location>
</feature>
<dbReference type="InterPro" id="IPR017853">
    <property type="entry name" value="GH"/>
</dbReference>
<sequence>MEKGIVSILIAFAVYYQGTEAQVQAPRIVCYYTNWAQYRTGGGQFLPTDINAEMCSHVVYAHAGINLNYSIRSTEWNDLPSDNSPGMYPQIISLKNQNPELKVLLSVGGFALSPSFTFLVQSKLTRDIFIVSALRYLREWGFDGIDIMWEYPTRRGSKLDDRQKFTSFIEELRDAINSEAIVTKLQPLILSASVSAAKMVIDDAYDIVDIVEAVDFVNIMSYDFTGHWDGWTGHHAPLYQNPEEVGPFTFNNVNRSVLYWVEQGAPPYKVNVGMSPYARTYTIESNNETVPGVRSVGPGRAGAITQEPGGLAYYEVCNIASDGEIFWDEIQRVPYMVLDDQWISFDNERSTLEKLEFIKRYDFGGVMLWNLPSDDFINSCGSGNFPMLTTIFEELVLKSVIP</sequence>
<dbReference type="InterPro" id="IPR050314">
    <property type="entry name" value="Glycosyl_Hydrlase_18"/>
</dbReference>
<name>V3ZNF8_LOTGI</name>
<dbReference type="CTD" id="20240700"/>
<dbReference type="KEGG" id="lgi:LOTGIDRAFT_167812"/>
<dbReference type="RefSeq" id="XP_009063562.1">
    <property type="nucleotide sequence ID" value="XM_009065314.1"/>
</dbReference>
<dbReference type="GO" id="GO:0005975">
    <property type="term" value="P:carbohydrate metabolic process"/>
    <property type="evidence" value="ECO:0007669"/>
    <property type="project" value="InterPro"/>
</dbReference>
<dbReference type="SMART" id="SM00636">
    <property type="entry name" value="Glyco_18"/>
    <property type="match status" value="1"/>
</dbReference>
<dbReference type="OMA" id="MGLELLW"/>
<dbReference type="STRING" id="225164.V3ZNF8"/>
<keyword evidence="1" id="KW-0732">Signal</keyword>
<dbReference type="PROSITE" id="PS51910">
    <property type="entry name" value="GH18_2"/>
    <property type="match status" value="1"/>
</dbReference>
<dbReference type="InterPro" id="IPR001223">
    <property type="entry name" value="Glyco_hydro18_cat"/>
</dbReference>
<dbReference type="Proteomes" id="UP000030746">
    <property type="component" value="Unassembled WGS sequence"/>
</dbReference>
<gene>
    <name evidence="3" type="ORF">LOTGIDRAFT_167812</name>
</gene>